<evidence type="ECO:0000256" key="2">
    <source>
        <dbReference type="SAM" id="Phobius"/>
    </source>
</evidence>
<keyword evidence="2" id="KW-1133">Transmembrane helix</keyword>
<name>A0AAW1LC45_POPJA</name>
<proteinExistence type="predicted"/>
<dbReference type="PANTHER" id="PTHR41155">
    <property type="entry name" value="FI19525P1"/>
    <property type="match status" value="1"/>
</dbReference>
<feature type="compositionally biased region" description="Basic and acidic residues" evidence="1">
    <location>
        <begin position="372"/>
        <end position="382"/>
    </location>
</feature>
<feature type="region of interest" description="Disordered" evidence="1">
    <location>
        <begin position="434"/>
        <end position="453"/>
    </location>
</feature>
<protein>
    <submittedName>
        <fullName evidence="4">Alcohol dehydrogenase transcription factor Myb/SANT-like</fullName>
    </submittedName>
</protein>
<feature type="region of interest" description="Disordered" evidence="1">
    <location>
        <begin position="351"/>
        <end position="418"/>
    </location>
</feature>
<dbReference type="SMART" id="SM00595">
    <property type="entry name" value="MADF"/>
    <property type="match status" value="1"/>
</dbReference>
<feature type="region of interest" description="Disordered" evidence="1">
    <location>
        <begin position="112"/>
        <end position="131"/>
    </location>
</feature>
<keyword evidence="2" id="KW-0812">Transmembrane</keyword>
<organism evidence="4 5">
    <name type="scientific">Popillia japonica</name>
    <name type="common">Japanese beetle</name>
    <dbReference type="NCBI Taxonomy" id="7064"/>
    <lineage>
        <taxon>Eukaryota</taxon>
        <taxon>Metazoa</taxon>
        <taxon>Ecdysozoa</taxon>
        <taxon>Arthropoda</taxon>
        <taxon>Hexapoda</taxon>
        <taxon>Insecta</taxon>
        <taxon>Pterygota</taxon>
        <taxon>Neoptera</taxon>
        <taxon>Endopterygota</taxon>
        <taxon>Coleoptera</taxon>
        <taxon>Polyphaga</taxon>
        <taxon>Scarabaeiformia</taxon>
        <taxon>Scarabaeidae</taxon>
        <taxon>Rutelinae</taxon>
        <taxon>Popillia</taxon>
    </lineage>
</organism>
<evidence type="ECO:0000313" key="5">
    <source>
        <dbReference type="Proteomes" id="UP001458880"/>
    </source>
</evidence>
<evidence type="ECO:0000259" key="3">
    <source>
        <dbReference type="PROSITE" id="PS51029"/>
    </source>
</evidence>
<dbReference type="PANTHER" id="PTHR41155:SF1">
    <property type="entry name" value="FI19525P1"/>
    <property type="match status" value="1"/>
</dbReference>
<dbReference type="InterPro" id="IPR006578">
    <property type="entry name" value="MADF-dom"/>
</dbReference>
<dbReference type="Proteomes" id="UP001458880">
    <property type="component" value="Unassembled WGS sequence"/>
</dbReference>
<dbReference type="PROSITE" id="PS51029">
    <property type="entry name" value="MADF"/>
    <property type="match status" value="1"/>
</dbReference>
<keyword evidence="5" id="KW-1185">Reference proteome</keyword>
<gene>
    <name evidence="4" type="ORF">QE152_g13779</name>
</gene>
<feature type="domain" description="MADF" evidence="3">
    <location>
        <begin position="10"/>
        <end position="100"/>
    </location>
</feature>
<dbReference type="Pfam" id="PF10545">
    <property type="entry name" value="MADF_DNA_bdg"/>
    <property type="match status" value="1"/>
</dbReference>
<comment type="caution">
    <text evidence="4">The sequence shown here is derived from an EMBL/GenBank/DDBJ whole genome shotgun (WGS) entry which is preliminary data.</text>
</comment>
<evidence type="ECO:0000313" key="4">
    <source>
        <dbReference type="EMBL" id="KAK9731297.1"/>
    </source>
</evidence>
<feature type="transmembrane region" description="Helical" evidence="2">
    <location>
        <begin position="496"/>
        <end position="516"/>
    </location>
</feature>
<dbReference type="AlphaFoldDB" id="A0AAW1LC45"/>
<keyword evidence="2" id="KW-0472">Membrane</keyword>
<dbReference type="EMBL" id="JASPKY010000135">
    <property type="protein sequence ID" value="KAK9731297.1"/>
    <property type="molecule type" value="Genomic_DNA"/>
</dbReference>
<accession>A0AAW1LC45</accession>
<evidence type="ECO:0000256" key="1">
    <source>
        <dbReference type="SAM" id="MobiDB-lite"/>
    </source>
</evidence>
<reference evidence="4 5" key="1">
    <citation type="journal article" date="2024" name="BMC Genomics">
        <title>De novo assembly and annotation of Popillia japonica's genome with initial clues to its potential as an invasive pest.</title>
        <authorList>
            <person name="Cucini C."/>
            <person name="Boschi S."/>
            <person name="Funari R."/>
            <person name="Cardaioli E."/>
            <person name="Iannotti N."/>
            <person name="Marturano G."/>
            <person name="Paoli F."/>
            <person name="Bruttini M."/>
            <person name="Carapelli A."/>
            <person name="Frati F."/>
            <person name="Nardi F."/>
        </authorList>
    </citation>
    <scope>NUCLEOTIDE SEQUENCE [LARGE SCALE GENOMIC DNA]</scope>
    <source>
        <strain evidence="4">DMR45628</strain>
    </source>
</reference>
<sequence>MSWSTEETLLFIKEYKSRPILWNRYHSLYNSIPKKEEAWRELGGILGQDVDVLKRKMESLKGSRRREKSRILRKKKAGKGRYVSTWFAWKSMKFLEDSKEFLQFEATLRNRSSSEDDTTLSEKKKLKHKENQNSIVSENNEVRQFKDRTPENIFLPPKKHIQQKPTEESQFKDRTPENIFLPPKKHIQQKPTEESVSEEDCNRLRRTQTEEKKDESGMFAEYIAEKLRKMKKRTRAILQHQIHNLIFQAEMDEQDQSVSTSMPSYSVQPQPIQFHSISDYNESPTIISDASVIKFSSPSPSFSCTEQKVNYYLKQILVNNIHTSTLYTYEISDLSPGGMAKRINKNHYVARRPTDSPIPVHIPRSVYSDGEESQRAPSERTLSEYAPYTVMSERDARRYQSRNPPRAPSAMSRGSGYDNGSDIYVTSGAYKAPSELSRGSRSRGAPSHYSYRSGAAPSVASTVKTRTSRKGGVTVEAMAAPNPFCPNVKGMCCLMLLLNLGIILVTLGFVIVIQFFEPVYVWVLGIIFLIFGFLTLIGSLIYCVAICREFKSPKDVNPDDLYWTHHWQKNIGTPEIHYKTEEKYVDDRYSDRYSVSKMSGKYSDSRNGRY</sequence>
<feature type="transmembrane region" description="Helical" evidence="2">
    <location>
        <begin position="522"/>
        <end position="545"/>
    </location>
</feature>